<feature type="region of interest" description="Disordered" evidence="1">
    <location>
        <begin position="49"/>
        <end position="69"/>
    </location>
</feature>
<evidence type="ECO:0000313" key="4">
    <source>
        <dbReference type="Proteomes" id="UP000250222"/>
    </source>
</evidence>
<protein>
    <recommendedName>
        <fullName evidence="2">Histone acetyltransferase Rv0428c-like SH3 domain-containing protein</fullName>
    </recommendedName>
</protein>
<accession>A0A2Y9APS0</accession>
<proteinExistence type="predicted"/>
<evidence type="ECO:0000256" key="1">
    <source>
        <dbReference type="SAM" id="MobiDB-lite"/>
    </source>
</evidence>
<keyword evidence="4" id="KW-1185">Reference proteome</keyword>
<sequence length="69" mass="7216">MGTRVVIRYRRAEGGFSDALGDLVAADDDAAVVHTRRGPVRVAAADAVLGKPVPPPPAPRGRRDRNGDG</sequence>
<dbReference type="InterPro" id="IPR056934">
    <property type="entry name" value="SH3_Rv0428c"/>
</dbReference>
<reference evidence="3 4" key="1">
    <citation type="submission" date="2016-10" db="EMBL/GenBank/DDBJ databases">
        <authorList>
            <person name="Cai Z."/>
        </authorList>
    </citation>
    <scope>NUCLEOTIDE SEQUENCE [LARGE SCALE GENOMIC DNA]</scope>
    <source>
        <strain evidence="3 4">CGMCC 1.10826</strain>
    </source>
</reference>
<organism evidence="3 4">
    <name type="scientific">Georgenia satyanarayanai</name>
    <dbReference type="NCBI Taxonomy" id="860221"/>
    <lineage>
        <taxon>Bacteria</taxon>
        <taxon>Bacillati</taxon>
        <taxon>Actinomycetota</taxon>
        <taxon>Actinomycetes</taxon>
        <taxon>Micrococcales</taxon>
        <taxon>Bogoriellaceae</taxon>
        <taxon>Georgenia</taxon>
    </lineage>
</organism>
<name>A0A2Y9APS0_9MICO</name>
<dbReference type="EMBL" id="UETB01000017">
    <property type="protein sequence ID" value="SSA46404.1"/>
    <property type="molecule type" value="Genomic_DNA"/>
</dbReference>
<dbReference type="Proteomes" id="UP000250222">
    <property type="component" value="Unassembled WGS sequence"/>
</dbReference>
<dbReference type="AlphaFoldDB" id="A0A2Y9APS0"/>
<evidence type="ECO:0000259" key="2">
    <source>
        <dbReference type="Pfam" id="PF24551"/>
    </source>
</evidence>
<dbReference type="Pfam" id="PF24551">
    <property type="entry name" value="SH3_Rv0428c"/>
    <property type="match status" value="1"/>
</dbReference>
<feature type="domain" description="Histone acetyltransferase Rv0428c-like SH3" evidence="2">
    <location>
        <begin position="1"/>
        <end position="49"/>
    </location>
</feature>
<evidence type="ECO:0000313" key="3">
    <source>
        <dbReference type="EMBL" id="SSA46404.1"/>
    </source>
</evidence>
<gene>
    <name evidence="3" type="ORF">SAMN05216184_11726</name>
</gene>